<dbReference type="GO" id="GO:0003712">
    <property type="term" value="F:transcription coregulator activity"/>
    <property type="evidence" value="ECO:0007669"/>
    <property type="project" value="TreeGrafter"/>
</dbReference>
<evidence type="ECO:0000256" key="2">
    <source>
        <dbReference type="ARBA" id="ARBA00023163"/>
    </source>
</evidence>
<reference evidence="5 6" key="1">
    <citation type="journal article" date="2013" name="Genome Biol.">
        <title>Genome of Acanthamoeba castellanii highlights extensive lateral gene transfer and early evolution of tyrosine kinase signaling.</title>
        <authorList>
            <person name="Clarke M."/>
            <person name="Lohan A.J."/>
            <person name="Liu B."/>
            <person name="Lagkouvardos I."/>
            <person name="Roy S."/>
            <person name="Zafar N."/>
            <person name="Bertelli C."/>
            <person name="Schilde C."/>
            <person name="Kianianmomeni A."/>
            <person name="Burglin T.R."/>
            <person name="Frech C."/>
            <person name="Turcotte B."/>
            <person name="Kopec K.O."/>
            <person name="Synnott J.M."/>
            <person name="Choo C."/>
            <person name="Paponov I."/>
            <person name="Finkler A."/>
            <person name="Soon Heng Tan C."/>
            <person name="Hutchins A.P."/>
            <person name="Weinmeier T."/>
            <person name="Rattei T."/>
            <person name="Chu J.S."/>
            <person name="Gimenez G."/>
            <person name="Irimia M."/>
            <person name="Rigden D.J."/>
            <person name="Fitzpatrick D.A."/>
            <person name="Lorenzo-Morales J."/>
            <person name="Bateman A."/>
            <person name="Chiu C.H."/>
            <person name="Tang P."/>
            <person name="Hegemann P."/>
            <person name="Fromm H."/>
            <person name="Raoult D."/>
            <person name="Greub G."/>
            <person name="Miranda-Saavedra D."/>
            <person name="Chen N."/>
            <person name="Nash P."/>
            <person name="Ginger M.L."/>
            <person name="Horn M."/>
            <person name="Schaap P."/>
            <person name="Caler L."/>
            <person name="Loftus B."/>
        </authorList>
    </citation>
    <scope>NUCLEOTIDE SEQUENCE [LARGE SCALE GENOMIC DNA]</scope>
    <source>
        <strain evidence="5 6">Neff</strain>
    </source>
</reference>
<accession>L8GKZ6</accession>
<evidence type="ECO:0008006" key="7">
    <source>
        <dbReference type="Google" id="ProtNLM"/>
    </source>
</evidence>
<name>L8GKZ6_ACACF</name>
<keyword evidence="3" id="KW-0539">Nucleus</keyword>
<dbReference type="VEuPathDB" id="AmoebaDB:ACA1_094510"/>
<evidence type="ECO:0000313" key="5">
    <source>
        <dbReference type="EMBL" id="ELR12871.1"/>
    </source>
</evidence>
<feature type="region of interest" description="Disordered" evidence="4">
    <location>
        <begin position="60"/>
        <end position="93"/>
    </location>
</feature>
<dbReference type="KEGG" id="acan:ACA1_094510"/>
<evidence type="ECO:0000313" key="6">
    <source>
        <dbReference type="Proteomes" id="UP000011083"/>
    </source>
</evidence>
<sequence length="429" mass="45825">VCALALSGPAHLRPFAQPTISLLTETSADRGEEPRLPALFDLPALRVLPRLEAALAQLVPAATPPPPSPAGGDADDAPPPRVGGAGPPLAGRDEGLSLVHARVQSLLAPTPPQFDPALALAFPLHSSRRLFTPAEDRLLAIGLERFGRRGLAQVHEQYLSTKTFNQVHNRYKHLTLASTTWNPVKAVRAGWQWVEGAQLSGDEQLLVREGIAAYGYQWEQISRHLLPHRAPARLQKLWTDLHASPDPSSLLSPSPCGPLSRGDQGAPTYIVYCPMGLVPTISMAGHLPAMAPCGGDDPRACDLAPAARPWCGDGGGDIVAGKAPASGRLRSGAIEQPPPQHFDQEELSDSDSEEVDDEAEAPPALPALPSSSPSSQTSLASLLPADVRRHHPPPHFFYFLFSIFSNPFVPVRTDVRDRMPLGLRLGLGG</sequence>
<dbReference type="AlphaFoldDB" id="L8GKZ6"/>
<dbReference type="Proteomes" id="UP000011083">
    <property type="component" value="Unassembled WGS sequence"/>
</dbReference>
<dbReference type="EMBL" id="KB008103">
    <property type="protein sequence ID" value="ELR12871.1"/>
    <property type="molecule type" value="Genomic_DNA"/>
</dbReference>
<evidence type="ECO:0000256" key="1">
    <source>
        <dbReference type="ARBA" id="ARBA00023015"/>
    </source>
</evidence>
<keyword evidence="2" id="KW-0804">Transcription</keyword>
<proteinExistence type="predicted"/>
<keyword evidence="6" id="KW-1185">Reference proteome</keyword>
<organism evidence="5 6">
    <name type="scientific">Acanthamoeba castellanii (strain ATCC 30010 / Neff)</name>
    <dbReference type="NCBI Taxonomy" id="1257118"/>
    <lineage>
        <taxon>Eukaryota</taxon>
        <taxon>Amoebozoa</taxon>
        <taxon>Discosea</taxon>
        <taxon>Longamoebia</taxon>
        <taxon>Centramoebida</taxon>
        <taxon>Acanthamoebidae</taxon>
        <taxon>Acanthamoeba</taxon>
    </lineage>
</organism>
<feature type="region of interest" description="Disordered" evidence="4">
    <location>
        <begin position="329"/>
        <end position="378"/>
    </location>
</feature>
<dbReference type="RefSeq" id="XP_004334884.1">
    <property type="nucleotide sequence ID" value="XM_004334836.1"/>
</dbReference>
<dbReference type="OrthoDB" id="515666at2759"/>
<feature type="non-terminal residue" evidence="5">
    <location>
        <position position="1"/>
    </location>
</feature>
<dbReference type="GO" id="GO:0005634">
    <property type="term" value="C:nucleus"/>
    <property type="evidence" value="ECO:0007669"/>
    <property type="project" value="TreeGrafter"/>
</dbReference>
<dbReference type="InterPro" id="IPR009057">
    <property type="entry name" value="Homeodomain-like_sf"/>
</dbReference>
<dbReference type="SUPFAM" id="SSF46689">
    <property type="entry name" value="Homeodomain-like"/>
    <property type="match status" value="1"/>
</dbReference>
<dbReference type="GeneID" id="14913290"/>
<feature type="compositionally biased region" description="Acidic residues" evidence="4">
    <location>
        <begin position="345"/>
        <end position="360"/>
    </location>
</feature>
<dbReference type="InterPro" id="IPR052435">
    <property type="entry name" value="YY1-Transcr_Regul"/>
</dbReference>
<dbReference type="STRING" id="1257118.L8GKZ6"/>
<feature type="compositionally biased region" description="Low complexity" evidence="4">
    <location>
        <begin position="367"/>
        <end position="378"/>
    </location>
</feature>
<dbReference type="GO" id="GO:0006355">
    <property type="term" value="P:regulation of DNA-templated transcription"/>
    <property type="evidence" value="ECO:0007669"/>
    <property type="project" value="TreeGrafter"/>
</dbReference>
<gene>
    <name evidence="5" type="ORF">ACA1_094510</name>
</gene>
<dbReference type="PANTHER" id="PTHR16088:SF3">
    <property type="entry name" value="GON-4-LIKE PROTEIN"/>
    <property type="match status" value="1"/>
</dbReference>
<dbReference type="PANTHER" id="PTHR16088">
    <property type="entry name" value="YY1 ASSOCIATED PROTEIN-RELATED"/>
    <property type="match status" value="1"/>
</dbReference>
<evidence type="ECO:0000256" key="3">
    <source>
        <dbReference type="ARBA" id="ARBA00023242"/>
    </source>
</evidence>
<evidence type="ECO:0000256" key="4">
    <source>
        <dbReference type="SAM" id="MobiDB-lite"/>
    </source>
</evidence>
<protein>
    <recommendedName>
        <fullName evidence="7">Myb-like domain-containing protein</fullName>
    </recommendedName>
</protein>
<keyword evidence="1" id="KW-0805">Transcription regulation</keyword>